<evidence type="ECO:0000256" key="2">
    <source>
        <dbReference type="SAM" id="Phobius"/>
    </source>
</evidence>
<feature type="region of interest" description="Disordered" evidence="1">
    <location>
        <begin position="1"/>
        <end position="58"/>
    </location>
</feature>
<feature type="compositionally biased region" description="Low complexity" evidence="1">
    <location>
        <begin position="37"/>
        <end position="58"/>
    </location>
</feature>
<dbReference type="Proteomes" id="UP000274922">
    <property type="component" value="Unassembled WGS sequence"/>
</dbReference>
<sequence length="249" mass="24812">MPSAVSRGPRRGSAAAATHGCERSASPAASPAPSPWPTTSLSMSPSLSSSPPSLSSLSSAVTLHTSGMRTVSLSALRTASQLAGTATAALSAAKGAAQHATAHGAEAAVVVVRDAAQHARDALCRLPPAYAGPLRDGMDGVAAFFAQYPALQLYASVFAVLGAVPVAVFLATVGLWGAGVLALFGGAGVVVHGALIGVASTVLVVALSLAGAGALVVASVWSGCRVAQQWIVRHRRPAPPTSRRDVILT</sequence>
<keyword evidence="2" id="KW-1133">Transmembrane helix</keyword>
<keyword evidence="4" id="KW-1185">Reference proteome</keyword>
<dbReference type="AlphaFoldDB" id="A0A4P9X6Y6"/>
<accession>A0A4P9X6Y6</accession>
<feature type="transmembrane region" description="Helical" evidence="2">
    <location>
        <begin position="190"/>
        <end position="221"/>
    </location>
</feature>
<feature type="compositionally biased region" description="Low complexity" evidence="1">
    <location>
        <begin position="1"/>
        <end position="17"/>
    </location>
</feature>
<evidence type="ECO:0000313" key="3">
    <source>
        <dbReference type="EMBL" id="RKP00958.1"/>
    </source>
</evidence>
<name>A0A4P9X6Y6_9FUNG</name>
<evidence type="ECO:0000313" key="4">
    <source>
        <dbReference type="Proteomes" id="UP000274922"/>
    </source>
</evidence>
<feature type="transmembrane region" description="Helical" evidence="2">
    <location>
        <begin position="153"/>
        <end position="184"/>
    </location>
</feature>
<dbReference type="EMBL" id="ML014191">
    <property type="protein sequence ID" value="RKP00958.1"/>
    <property type="molecule type" value="Genomic_DNA"/>
</dbReference>
<evidence type="ECO:0000256" key="1">
    <source>
        <dbReference type="SAM" id="MobiDB-lite"/>
    </source>
</evidence>
<organism evidence="3 4">
    <name type="scientific">Caulochytrium protostelioides</name>
    <dbReference type="NCBI Taxonomy" id="1555241"/>
    <lineage>
        <taxon>Eukaryota</taxon>
        <taxon>Fungi</taxon>
        <taxon>Fungi incertae sedis</taxon>
        <taxon>Chytridiomycota</taxon>
        <taxon>Chytridiomycota incertae sedis</taxon>
        <taxon>Chytridiomycetes</taxon>
        <taxon>Caulochytriales</taxon>
        <taxon>Caulochytriaceae</taxon>
        <taxon>Caulochytrium</taxon>
    </lineage>
</organism>
<protein>
    <submittedName>
        <fullName evidence="3">Uncharacterized protein</fullName>
    </submittedName>
</protein>
<keyword evidence="2" id="KW-0812">Transmembrane</keyword>
<reference evidence="4" key="1">
    <citation type="journal article" date="2018" name="Nat. Microbiol.">
        <title>Leveraging single-cell genomics to expand the fungal tree of life.</title>
        <authorList>
            <person name="Ahrendt S.R."/>
            <person name="Quandt C.A."/>
            <person name="Ciobanu D."/>
            <person name="Clum A."/>
            <person name="Salamov A."/>
            <person name="Andreopoulos B."/>
            <person name="Cheng J.F."/>
            <person name="Woyke T."/>
            <person name="Pelin A."/>
            <person name="Henrissat B."/>
            <person name="Reynolds N.K."/>
            <person name="Benny G.L."/>
            <person name="Smith M.E."/>
            <person name="James T.Y."/>
            <person name="Grigoriev I.V."/>
        </authorList>
    </citation>
    <scope>NUCLEOTIDE SEQUENCE [LARGE SCALE GENOMIC DNA]</scope>
    <source>
        <strain evidence="4">ATCC 52028</strain>
    </source>
</reference>
<keyword evidence="2" id="KW-0472">Membrane</keyword>
<proteinExistence type="predicted"/>
<gene>
    <name evidence="3" type="ORF">CXG81DRAFT_26363</name>
</gene>